<dbReference type="InterPro" id="IPR004563">
    <property type="entry name" value="Apolipo_AcylTrfase"/>
</dbReference>
<comment type="caution">
    <text evidence="10">The sequence shown here is derived from an EMBL/GenBank/DDBJ whole genome shotgun (WGS) entry which is preliminary data.</text>
</comment>
<feature type="transmembrane region" description="Helical" evidence="8">
    <location>
        <begin position="136"/>
        <end position="159"/>
    </location>
</feature>
<gene>
    <name evidence="8" type="primary">lnt</name>
    <name evidence="10" type="ORF">B5766_06795</name>
</gene>
<evidence type="ECO:0000256" key="7">
    <source>
        <dbReference type="ARBA" id="ARBA00023315"/>
    </source>
</evidence>
<evidence type="ECO:0000313" key="10">
    <source>
        <dbReference type="EMBL" id="PDQ35354.1"/>
    </source>
</evidence>
<evidence type="ECO:0000256" key="3">
    <source>
        <dbReference type="ARBA" id="ARBA00022679"/>
    </source>
</evidence>
<dbReference type="AlphaFoldDB" id="A0A2A6FR44"/>
<accession>A0A2A6FR44</accession>
<dbReference type="InterPro" id="IPR045378">
    <property type="entry name" value="LNT_N"/>
</dbReference>
<dbReference type="EMBL" id="NAEP01000036">
    <property type="protein sequence ID" value="PDQ35354.1"/>
    <property type="molecule type" value="Genomic_DNA"/>
</dbReference>
<dbReference type="InterPro" id="IPR036526">
    <property type="entry name" value="C-N_Hydrolase_sf"/>
</dbReference>
<dbReference type="PROSITE" id="PS50263">
    <property type="entry name" value="CN_HYDROLASE"/>
    <property type="match status" value="1"/>
</dbReference>
<evidence type="ECO:0000256" key="8">
    <source>
        <dbReference type="HAMAP-Rule" id="MF_01148"/>
    </source>
</evidence>
<evidence type="ECO:0000256" key="1">
    <source>
        <dbReference type="ARBA" id="ARBA00004651"/>
    </source>
</evidence>
<organism evidence="10 11">
    <name type="scientific">Candidatus Lumbricidiphila eiseniae</name>
    <dbReference type="NCBI Taxonomy" id="1969409"/>
    <lineage>
        <taxon>Bacteria</taxon>
        <taxon>Bacillati</taxon>
        <taxon>Actinomycetota</taxon>
        <taxon>Actinomycetes</taxon>
        <taxon>Micrococcales</taxon>
        <taxon>Microbacteriaceae</taxon>
        <taxon>Candidatus Lumbricidiphila</taxon>
    </lineage>
</organism>
<keyword evidence="4 8" id="KW-0812">Transmembrane</keyword>
<feature type="transmembrane region" description="Helical" evidence="8">
    <location>
        <begin position="490"/>
        <end position="515"/>
    </location>
</feature>
<comment type="function">
    <text evidence="8">Catalyzes the phospholipid dependent N-acylation of the N-terminal cysteine of apolipoprotein, the last step in lipoprotein maturation.</text>
</comment>
<dbReference type="Pfam" id="PF00795">
    <property type="entry name" value="CN_hydrolase"/>
    <property type="match status" value="1"/>
</dbReference>
<dbReference type="GO" id="GO:0005886">
    <property type="term" value="C:plasma membrane"/>
    <property type="evidence" value="ECO:0007669"/>
    <property type="project" value="UniProtKB-SubCell"/>
</dbReference>
<dbReference type="EC" id="2.3.1.269" evidence="8"/>
<keyword evidence="7 8" id="KW-0012">Acyltransferase</keyword>
<dbReference type="InterPro" id="IPR003010">
    <property type="entry name" value="C-N_Hydrolase"/>
</dbReference>
<dbReference type="Gene3D" id="3.60.110.10">
    <property type="entry name" value="Carbon-nitrogen hydrolase"/>
    <property type="match status" value="1"/>
</dbReference>
<reference evidence="11" key="1">
    <citation type="submission" date="2017-03" db="EMBL/GenBank/DDBJ databases">
        <authorList>
            <person name="Lund M.B."/>
        </authorList>
    </citation>
    <scope>NUCLEOTIDE SEQUENCE [LARGE SCALE GENOMIC DNA]</scope>
</reference>
<evidence type="ECO:0000256" key="5">
    <source>
        <dbReference type="ARBA" id="ARBA00022989"/>
    </source>
</evidence>
<feature type="domain" description="CN hydrolase" evidence="9">
    <location>
        <begin position="237"/>
        <end position="483"/>
    </location>
</feature>
<evidence type="ECO:0000256" key="2">
    <source>
        <dbReference type="ARBA" id="ARBA00022475"/>
    </source>
</evidence>
<dbReference type="GO" id="GO:0016410">
    <property type="term" value="F:N-acyltransferase activity"/>
    <property type="evidence" value="ECO:0007669"/>
    <property type="project" value="UniProtKB-UniRule"/>
</dbReference>
<dbReference type="SUPFAM" id="SSF56317">
    <property type="entry name" value="Carbon-nitrogen hydrolase"/>
    <property type="match status" value="1"/>
</dbReference>
<feature type="transmembrane region" description="Helical" evidence="8">
    <location>
        <begin position="72"/>
        <end position="92"/>
    </location>
</feature>
<feature type="transmembrane region" description="Helical" evidence="8">
    <location>
        <begin position="45"/>
        <end position="65"/>
    </location>
</feature>
<dbReference type="NCBIfam" id="TIGR00546">
    <property type="entry name" value="lnt"/>
    <property type="match status" value="1"/>
</dbReference>
<feature type="transmembrane region" description="Helical" evidence="8">
    <location>
        <begin position="213"/>
        <end position="230"/>
    </location>
</feature>
<dbReference type="UniPathway" id="UPA00666"/>
<evidence type="ECO:0000313" key="11">
    <source>
        <dbReference type="Proteomes" id="UP000219994"/>
    </source>
</evidence>
<feature type="transmembrane region" description="Helical" evidence="8">
    <location>
        <begin position="179"/>
        <end position="201"/>
    </location>
</feature>
<keyword evidence="6 8" id="KW-0472">Membrane</keyword>
<comment type="similarity">
    <text evidence="8">Belongs to the CN hydrolase family. Apolipoprotein N-acyltransferase subfamily.</text>
</comment>
<keyword evidence="2 8" id="KW-1003">Cell membrane</keyword>
<dbReference type="PANTHER" id="PTHR38686:SF1">
    <property type="entry name" value="APOLIPOPROTEIN N-ACYLTRANSFERASE"/>
    <property type="match status" value="1"/>
</dbReference>
<dbReference type="Proteomes" id="UP000219994">
    <property type="component" value="Unassembled WGS sequence"/>
</dbReference>
<feature type="transmembrane region" description="Helical" evidence="8">
    <location>
        <begin position="104"/>
        <end position="124"/>
    </location>
</feature>
<keyword evidence="10" id="KW-0449">Lipoprotein</keyword>
<proteinExistence type="inferred from homology"/>
<dbReference type="Pfam" id="PF20154">
    <property type="entry name" value="LNT_N"/>
    <property type="match status" value="1"/>
</dbReference>
<keyword evidence="3 8" id="KW-0808">Transferase</keyword>
<dbReference type="GO" id="GO:0042158">
    <property type="term" value="P:lipoprotein biosynthetic process"/>
    <property type="evidence" value="ECO:0007669"/>
    <property type="project" value="UniProtKB-UniRule"/>
</dbReference>
<evidence type="ECO:0000256" key="4">
    <source>
        <dbReference type="ARBA" id="ARBA00022692"/>
    </source>
</evidence>
<dbReference type="PANTHER" id="PTHR38686">
    <property type="entry name" value="APOLIPOPROTEIN N-ACYLTRANSFERASE"/>
    <property type="match status" value="1"/>
</dbReference>
<name>A0A2A6FR44_9MICO</name>
<comment type="subcellular location">
    <subcellularLocation>
        <location evidence="1 8">Cell membrane</location>
        <topology evidence="1 8">Multi-pass membrane protein</topology>
    </subcellularLocation>
</comment>
<feature type="transmembrane region" description="Helical" evidence="8">
    <location>
        <begin position="21"/>
        <end position="39"/>
    </location>
</feature>
<dbReference type="CDD" id="cd07571">
    <property type="entry name" value="ALP_N-acyl_transferase"/>
    <property type="match status" value="1"/>
</dbReference>
<comment type="pathway">
    <text evidence="8">Protein modification; lipoprotein biosynthesis (N-acyl transfer).</text>
</comment>
<keyword evidence="5 8" id="KW-1133">Transmembrane helix</keyword>
<sequence length="525" mass="56715">MVVRSPRTLVGDASLRQPPAPLLPLPGALIVAIFAGWTFDLGFPSANLWPLAFVGIALTLVSLVGRRAGTSALVAFLFGVVFYLRHVSWTALYLGPLPWSALSALQALFIAGGGVLITLAYRWLPVTLPLRWHRLTVLPLCVAGLWCVREVVTGCFPYGGFPWARAALSQSDSPFTKTVSWLGGTGLSFLMVALVAGLIEWLRIRGWRDLRTLLPAAVTLTIAVALPAWPTTVVGTLRVASVQGNGPAGYFDEQKPGEVLRAQLAATSPILDTPHIGVLVWPESGAEYDPTSTPQAAALFTELSDRIGAPILLNAITRNGTQYFNSSILWQANVGAIAQYDKRNPVPFGEYVPDRWFFRLLAPNLVDLIQREYAPGTRPPVITIGTTTAGLAICFDVIYDSVVWDAARRGAELYLLQSNNADFRGTEENQQQSAIVRMRAIETGRSVVNVSTVGESQVYDSSGESVASIAANTAGALVTDVQLRRGLTPAVAVGGTVEGVTVWGSLVVLVMSVWYRREPRQNRRP</sequence>
<evidence type="ECO:0000256" key="6">
    <source>
        <dbReference type="ARBA" id="ARBA00023136"/>
    </source>
</evidence>
<evidence type="ECO:0000259" key="9">
    <source>
        <dbReference type="PROSITE" id="PS50263"/>
    </source>
</evidence>
<dbReference type="HAMAP" id="MF_01148">
    <property type="entry name" value="Lnt"/>
    <property type="match status" value="1"/>
</dbReference>
<protein>
    <recommendedName>
        <fullName evidence="8">Apolipoprotein N-acyltransferase</fullName>
        <shortName evidence="8">ALP N-acyltransferase</shortName>
        <ecNumber evidence="8">2.3.1.269</ecNumber>
    </recommendedName>
</protein>
<comment type="catalytic activity">
    <reaction evidence="8">
        <text>N-terminal S-1,2-diacyl-sn-glyceryl-L-cysteinyl-[lipoprotein] + a glycerophospholipid = N-acyl-S-1,2-diacyl-sn-glyceryl-L-cysteinyl-[lipoprotein] + a 2-acyl-sn-glycero-3-phospholipid + H(+)</text>
        <dbReference type="Rhea" id="RHEA:48228"/>
        <dbReference type="Rhea" id="RHEA-COMP:14681"/>
        <dbReference type="Rhea" id="RHEA-COMP:14684"/>
        <dbReference type="ChEBI" id="CHEBI:15378"/>
        <dbReference type="ChEBI" id="CHEBI:136912"/>
        <dbReference type="ChEBI" id="CHEBI:140656"/>
        <dbReference type="ChEBI" id="CHEBI:140657"/>
        <dbReference type="ChEBI" id="CHEBI:140660"/>
        <dbReference type="EC" id="2.3.1.269"/>
    </reaction>
</comment>